<keyword evidence="5" id="KW-0862">Zinc</keyword>
<evidence type="ECO:0000256" key="1">
    <source>
        <dbReference type="ARBA" id="ARBA00004123"/>
    </source>
</evidence>
<evidence type="ECO:0000256" key="3">
    <source>
        <dbReference type="ARBA" id="ARBA00022737"/>
    </source>
</evidence>
<feature type="domain" description="C2H2-type" evidence="8">
    <location>
        <begin position="602"/>
        <end position="630"/>
    </location>
</feature>
<keyword evidence="6" id="KW-0539">Nucleus</keyword>
<dbReference type="PANTHER" id="PTHR16515:SF49">
    <property type="entry name" value="GASTRULA ZINC FINGER PROTEIN XLCGF49.1-LIKE-RELATED"/>
    <property type="match status" value="1"/>
</dbReference>
<dbReference type="PROSITE" id="PS50157">
    <property type="entry name" value="ZINC_FINGER_C2H2_2"/>
    <property type="match status" value="3"/>
</dbReference>
<accession>A0A553P729</accession>
<dbReference type="InterPro" id="IPR036236">
    <property type="entry name" value="Znf_C2H2_sf"/>
</dbReference>
<evidence type="ECO:0000259" key="8">
    <source>
        <dbReference type="PROSITE" id="PS50157"/>
    </source>
</evidence>
<keyword evidence="2" id="KW-0479">Metal-binding</keyword>
<dbReference type="EMBL" id="VCGU01000007">
    <property type="protein sequence ID" value="TRY73485.1"/>
    <property type="molecule type" value="Genomic_DNA"/>
</dbReference>
<evidence type="ECO:0000256" key="6">
    <source>
        <dbReference type="ARBA" id="ARBA00023242"/>
    </source>
</evidence>
<gene>
    <name evidence="9" type="ORF">TCAL_05052</name>
</gene>
<dbReference type="STRING" id="6832.A0A553P729"/>
<dbReference type="SUPFAM" id="SSF57667">
    <property type="entry name" value="beta-beta-alpha zinc fingers"/>
    <property type="match status" value="2"/>
</dbReference>
<evidence type="ECO:0000256" key="5">
    <source>
        <dbReference type="ARBA" id="ARBA00022833"/>
    </source>
</evidence>
<dbReference type="InterPro" id="IPR013087">
    <property type="entry name" value="Znf_C2H2_type"/>
</dbReference>
<keyword evidence="3" id="KW-0677">Repeat</keyword>
<proteinExistence type="predicted"/>
<evidence type="ECO:0000256" key="2">
    <source>
        <dbReference type="ARBA" id="ARBA00022723"/>
    </source>
</evidence>
<dbReference type="GO" id="GO:0010468">
    <property type="term" value="P:regulation of gene expression"/>
    <property type="evidence" value="ECO:0007669"/>
    <property type="project" value="TreeGrafter"/>
</dbReference>
<evidence type="ECO:0000313" key="10">
    <source>
        <dbReference type="Proteomes" id="UP000318571"/>
    </source>
</evidence>
<reference evidence="9 10" key="1">
    <citation type="journal article" date="2018" name="Nat. Ecol. Evol.">
        <title>Genomic signatures of mitonuclear coevolution across populations of Tigriopus californicus.</title>
        <authorList>
            <person name="Barreto F.S."/>
            <person name="Watson E.T."/>
            <person name="Lima T.G."/>
            <person name="Willett C.S."/>
            <person name="Edmands S."/>
            <person name="Li W."/>
            <person name="Burton R.S."/>
        </authorList>
    </citation>
    <scope>NUCLEOTIDE SEQUENCE [LARGE SCALE GENOMIC DNA]</scope>
    <source>
        <strain evidence="9 10">San Diego</strain>
    </source>
</reference>
<evidence type="ECO:0000256" key="4">
    <source>
        <dbReference type="ARBA" id="ARBA00022771"/>
    </source>
</evidence>
<dbReference type="Gene3D" id="3.30.160.60">
    <property type="entry name" value="Classic Zinc Finger"/>
    <property type="match status" value="3"/>
</dbReference>
<dbReference type="PANTHER" id="PTHR16515">
    <property type="entry name" value="PR DOMAIN ZINC FINGER PROTEIN"/>
    <property type="match status" value="1"/>
</dbReference>
<keyword evidence="4 7" id="KW-0863">Zinc-finger</keyword>
<name>A0A553P729_TIGCA</name>
<comment type="caution">
    <text evidence="9">The sequence shown here is derived from an EMBL/GenBank/DDBJ whole genome shotgun (WGS) entry which is preliminary data.</text>
</comment>
<comment type="subcellular location">
    <subcellularLocation>
        <location evidence="1">Nucleus</location>
    </subcellularLocation>
</comment>
<dbReference type="AlphaFoldDB" id="A0A553P729"/>
<feature type="domain" description="C2H2-type" evidence="8">
    <location>
        <begin position="633"/>
        <end position="661"/>
    </location>
</feature>
<dbReference type="SMART" id="SM00355">
    <property type="entry name" value="ZnF_C2H2"/>
    <property type="match status" value="7"/>
</dbReference>
<evidence type="ECO:0000313" key="9">
    <source>
        <dbReference type="EMBL" id="TRY73485.1"/>
    </source>
</evidence>
<dbReference type="GO" id="GO:0008270">
    <property type="term" value="F:zinc ion binding"/>
    <property type="evidence" value="ECO:0007669"/>
    <property type="project" value="UniProtKB-KW"/>
</dbReference>
<evidence type="ECO:0000256" key="7">
    <source>
        <dbReference type="PROSITE-ProRule" id="PRU00042"/>
    </source>
</evidence>
<feature type="domain" description="C2H2-type" evidence="8">
    <location>
        <begin position="662"/>
        <end position="687"/>
    </location>
</feature>
<dbReference type="InterPro" id="IPR050331">
    <property type="entry name" value="Zinc_finger"/>
</dbReference>
<dbReference type="GO" id="GO:0005634">
    <property type="term" value="C:nucleus"/>
    <property type="evidence" value="ECO:0007669"/>
    <property type="project" value="UniProtKB-SubCell"/>
</dbReference>
<protein>
    <recommendedName>
        <fullName evidence="8">C2H2-type domain-containing protein</fullName>
    </recommendedName>
</protein>
<dbReference type="PROSITE" id="PS00028">
    <property type="entry name" value="ZINC_FINGER_C2H2_1"/>
    <property type="match status" value="4"/>
</dbReference>
<dbReference type="Proteomes" id="UP000318571">
    <property type="component" value="Chromosome 3"/>
</dbReference>
<sequence>MEIEPIQCHKLVMCSLIHTWQAFIQEDTDRVTLPDFDHDRLQQFVDGIYRALASTTDLSWRDLDPDMAAFLHIDPSVLEAPAFPADLPYLKVDDDTDLMGKWDSEGEMDTKDICEEAINIFNEAEERDIPVWSAHEVSLEADSASEEATDDSEFELPGRKAVKRRSCSMEPANETSRKIKRRASSRPGRALAKNSILFQEQRSENSIDDEAIRTMIKTKSSGDLWVDMTTSSIKLITKKRIERPLTKHSDAFFALIGVQQTEGEIWGQSLGWTTDVAEEVEQTFEDTLSAFQAVFGLTRASLRGAFCFRDNGRLKTKHQFRFLYEKYVHQYTRDELENELNQPALISAFETPTPTWKAVSLPLKNYAIHMKSELTHFDDIVLVGVYKHGIEIRKLIQREGIDSMGTSCARLLTMVWVGGSDKAKFAESQEICNAYEENQAFLYARNKIRKLLATNDEFPRPKPAITCDVCGKLFKEGSFRSTIQSHMTRHKIEQFKCNCDVKFDSYVEKRKHYLSHHSRMSQLRRPIEPKKKAPTYKFVPKPHVCDICGTILGSKGAMQRHVRRNHIHCRHCNKEYASGIAYVAHWKKLHPDLVREIPKSWVACDDCDAIFYYKSKYLIHWRTVHGSDEVRQFKCGVCTKSFDLRPHLKAHVLNMHIKSRPYKCRSDGCESTFNSVANLYAHEKKIHGEAFGSSISLDLVVSDQQLLDLGCQLGRQVRV</sequence>
<keyword evidence="10" id="KW-1185">Reference proteome</keyword>
<organism evidence="9 10">
    <name type="scientific">Tigriopus californicus</name>
    <name type="common">Marine copepod</name>
    <dbReference type="NCBI Taxonomy" id="6832"/>
    <lineage>
        <taxon>Eukaryota</taxon>
        <taxon>Metazoa</taxon>
        <taxon>Ecdysozoa</taxon>
        <taxon>Arthropoda</taxon>
        <taxon>Crustacea</taxon>
        <taxon>Multicrustacea</taxon>
        <taxon>Hexanauplia</taxon>
        <taxon>Copepoda</taxon>
        <taxon>Harpacticoida</taxon>
        <taxon>Harpacticidae</taxon>
        <taxon>Tigriopus</taxon>
    </lineage>
</organism>